<dbReference type="SUPFAM" id="SSF46689">
    <property type="entry name" value="Homeodomain-like"/>
    <property type="match status" value="1"/>
</dbReference>
<dbReference type="PROSITE" id="PS50977">
    <property type="entry name" value="HTH_TETR_2"/>
    <property type="match status" value="1"/>
</dbReference>
<accession>A0A382DP43</accession>
<gene>
    <name evidence="3" type="ORF">METZ01_LOCUS192211</name>
</gene>
<organism evidence="3">
    <name type="scientific">marine metagenome</name>
    <dbReference type="NCBI Taxonomy" id="408172"/>
    <lineage>
        <taxon>unclassified sequences</taxon>
        <taxon>metagenomes</taxon>
        <taxon>ecological metagenomes</taxon>
    </lineage>
</organism>
<dbReference type="PRINTS" id="PR00455">
    <property type="entry name" value="HTHTETR"/>
</dbReference>
<feature type="domain" description="HTH tetR-type" evidence="2">
    <location>
        <begin position="20"/>
        <end position="80"/>
    </location>
</feature>
<dbReference type="Gene3D" id="1.10.357.10">
    <property type="entry name" value="Tetracycline Repressor, domain 2"/>
    <property type="match status" value="1"/>
</dbReference>
<protein>
    <recommendedName>
        <fullName evidence="2">HTH tetR-type domain-containing protein</fullName>
    </recommendedName>
</protein>
<dbReference type="Pfam" id="PF00440">
    <property type="entry name" value="TetR_N"/>
    <property type="match status" value="1"/>
</dbReference>
<proteinExistence type="predicted"/>
<dbReference type="GO" id="GO:0003677">
    <property type="term" value="F:DNA binding"/>
    <property type="evidence" value="ECO:0007669"/>
    <property type="project" value="UniProtKB-KW"/>
</dbReference>
<dbReference type="InterPro" id="IPR009057">
    <property type="entry name" value="Homeodomain-like_sf"/>
</dbReference>
<dbReference type="InterPro" id="IPR050624">
    <property type="entry name" value="HTH-type_Tx_Regulator"/>
</dbReference>
<dbReference type="AlphaFoldDB" id="A0A382DP43"/>
<dbReference type="InterPro" id="IPR001647">
    <property type="entry name" value="HTH_TetR"/>
</dbReference>
<dbReference type="PANTHER" id="PTHR43479">
    <property type="entry name" value="ACREF/ENVCD OPERON REPRESSOR-RELATED"/>
    <property type="match status" value="1"/>
</dbReference>
<evidence type="ECO:0000256" key="1">
    <source>
        <dbReference type="ARBA" id="ARBA00023125"/>
    </source>
</evidence>
<evidence type="ECO:0000259" key="2">
    <source>
        <dbReference type="PROSITE" id="PS50977"/>
    </source>
</evidence>
<sequence length="211" mass="24112">MNRQNQARIRSGRAVSNKGAERVADIIQTAQNILVTEGLVNLTIRRVAREIGISIGNLLYYFSSKEDLLQAIIEDVIRGYDEELENEIKSFPDSPEKRFKAFIRYLITDTKKPEVRGFFYQFWGLSTHNEQCADLRQDMYKHFQELTMRLLEDVHPDMPESELGTLALSVLTCLEGLHVVFGSGEPLIGQYPTLDDLVYTQILRNVGIADD</sequence>
<name>A0A382DP43_9ZZZZ</name>
<keyword evidence="1" id="KW-0238">DNA-binding</keyword>
<reference evidence="3" key="1">
    <citation type="submission" date="2018-05" db="EMBL/GenBank/DDBJ databases">
        <authorList>
            <person name="Lanie J.A."/>
            <person name="Ng W.-L."/>
            <person name="Kazmierczak K.M."/>
            <person name="Andrzejewski T.M."/>
            <person name="Davidsen T.M."/>
            <person name="Wayne K.J."/>
            <person name="Tettelin H."/>
            <person name="Glass J.I."/>
            <person name="Rusch D."/>
            <person name="Podicherti R."/>
            <person name="Tsui H.-C.T."/>
            <person name="Winkler M.E."/>
        </authorList>
    </citation>
    <scope>NUCLEOTIDE SEQUENCE</scope>
</reference>
<dbReference type="PANTHER" id="PTHR43479:SF11">
    <property type="entry name" value="ACREF_ENVCD OPERON REPRESSOR-RELATED"/>
    <property type="match status" value="1"/>
</dbReference>
<evidence type="ECO:0000313" key="3">
    <source>
        <dbReference type="EMBL" id="SVB39357.1"/>
    </source>
</evidence>
<dbReference type="EMBL" id="UINC01040038">
    <property type="protein sequence ID" value="SVB39357.1"/>
    <property type="molecule type" value="Genomic_DNA"/>
</dbReference>